<dbReference type="PROSITE" id="PS51379">
    <property type="entry name" value="4FE4S_FER_2"/>
    <property type="match status" value="2"/>
</dbReference>
<dbReference type="PANTHER" id="PTHR30352:SF13">
    <property type="entry name" value="GLYCYL-RADICAL ENZYME ACTIVATING ENZYME YJJW-RELATED"/>
    <property type="match status" value="1"/>
</dbReference>
<dbReference type="NCBIfam" id="TIGR04041">
    <property type="entry name" value="activase_YjjW"/>
    <property type="match status" value="1"/>
</dbReference>
<dbReference type="GO" id="GO:0016740">
    <property type="term" value="F:transferase activity"/>
    <property type="evidence" value="ECO:0007669"/>
    <property type="project" value="UniProtKB-KW"/>
</dbReference>
<sequence>MLKGIVRKIIPFSFVDGPGNRAAIFFQGCNFDCLYCHNPETIKSCIQCGECVDNCPYGAISLVEKSVIWNPEKCEDCGLCVKICKNQCGPKFRSMDTDDILEQILKVKPFISGITVSGGECTLQWEFLVELFEKVKKLGLTIFVDSNGSTDFRRYKELTNFLDMVMLDVKSFDKDEHKMLTGKDNSIVIENAKYLGSINKLYEIRTVIVPEVLDNYRNVDEISKLIVNINPKIRYKLIKYRSIGTREDKINTRQPTDEMMEQLKTKAYNNGCENLIIV</sequence>
<name>A0A0E3K4B9_CLOSL</name>
<accession>A0A0E3K4B9</accession>
<evidence type="ECO:0000256" key="7">
    <source>
        <dbReference type="ARBA" id="ARBA00023004"/>
    </source>
</evidence>
<dbReference type="STRING" id="1548.CSCA_5158"/>
<dbReference type="InterPro" id="IPR013785">
    <property type="entry name" value="Aldolase_TIM"/>
</dbReference>
<evidence type="ECO:0000256" key="9">
    <source>
        <dbReference type="ARBA" id="ARBA00047365"/>
    </source>
</evidence>
<dbReference type="PIRSF" id="PIRSF000371">
    <property type="entry name" value="PFL_act_enz"/>
    <property type="match status" value="1"/>
</dbReference>
<dbReference type="InterPro" id="IPR034457">
    <property type="entry name" value="Organic_radical-activating"/>
</dbReference>
<dbReference type="Pfam" id="PF04055">
    <property type="entry name" value="Radical_SAM"/>
    <property type="match status" value="1"/>
</dbReference>
<dbReference type="AlphaFoldDB" id="A0A0E3K4B9"/>
<dbReference type="KEGG" id="csq:CSCA_5158"/>
<organism evidence="12 13">
    <name type="scientific">Clostridium scatologenes</name>
    <dbReference type="NCBI Taxonomy" id="1548"/>
    <lineage>
        <taxon>Bacteria</taxon>
        <taxon>Bacillati</taxon>
        <taxon>Bacillota</taxon>
        <taxon>Clostridia</taxon>
        <taxon>Eubacteriales</taxon>
        <taxon>Clostridiaceae</taxon>
        <taxon>Clostridium</taxon>
    </lineage>
</organism>
<evidence type="ECO:0000313" key="13">
    <source>
        <dbReference type="Proteomes" id="UP000033115"/>
    </source>
</evidence>
<keyword evidence="13" id="KW-1185">Reference proteome</keyword>
<evidence type="ECO:0000256" key="6">
    <source>
        <dbReference type="ARBA" id="ARBA00023002"/>
    </source>
</evidence>
<evidence type="ECO:0000256" key="3">
    <source>
        <dbReference type="ARBA" id="ARBA00022485"/>
    </source>
</evidence>
<dbReference type="InterPro" id="IPR040074">
    <property type="entry name" value="BssD/PflA/YjjW"/>
</dbReference>
<comment type="similarity">
    <text evidence="2">Belongs to the organic radical-activating enzymes family.</text>
</comment>
<keyword evidence="8" id="KW-0411">Iron-sulfur</keyword>
<dbReference type="InterPro" id="IPR007197">
    <property type="entry name" value="rSAM"/>
</dbReference>
<evidence type="ECO:0000313" key="12">
    <source>
        <dbReference type="EMBL" id="AKA72283.1"/>
    </source>
</evidence>
<dbReference type="InterPro" id="IPR017900">
    <property type="entry name" value="4Fe4S_Fe_S_CS"/>
</dbReference>
<evidence type="ECO:0000256" key="5">
    <source>
        <dbReference type="ARBA" id="ARBA00022723"/>
    </source>
</evidence>
<dbReference type="GO" id="GO:0046872">
    <property type="term" value="F:metal ion binding"/>
    <property type="evidence" value="ECO:0007669"/>
    <property type="project" value="UniProtKB-KW"/>
</dbReference>
<dbReference type="InterPro" id="IPR017896">
    <property type="entry name" value="4Fe4S_Fe-S-bd"/>
</dbReference>
<dbReference type="Gene3D" id="3.20.20.70">
    <property type="entry name" value="Aldolase class I"/>
    <property type="match status" value="1"/>
</dbReference>
<feature type="domain" description="4Fe-4S ferredoxin-type" evidence="10">
    <location>
        <begin position="66"/>
        <end position="94"/>
    </location>
</feature>
<dbReference type="Pfam" id="PF00037">
    <property type="entry name" value="Fer4"/>
    <property type="match status" value="1"/>
</dbReference>
<evidence type="ECO:0000259" key="11">
    <source>
        <dbReference type="PROSITE" id="PS51918"/>
    </source>
</evidence>
<keyword evidence="5" id="KW-0479">Metal-binding</keyword>
<keyword evidence="7" id="KW-0408">Iron</keyword>
<evidence type="ECO:0000256" key="1">
    <source>
        <dbReference type="ARBA" id="ARBA00001966"/>
    </source>
</evidence>
<evidence type="ECO:0000256" key="4">
    <source>
        <dbReference type="ARBA" id="ARBA00022691"/>
    </source>
</evidence>
<dbReference type="InterPro" id="IPR023912">
    <property type="entry name" value="YjjW_bact"/>
</dbReference>
<proteinExistence type="inferred from homology"/>
<comment type="cofactor">
    <cofactor evidence="1">
        <name>[4Fe-4S] cluster</name>
        <dbReference type="ChEBI" id="CHEBI:49883"/>
    </cofactor>
</comment>
<dbReference type="RefSeq" id="WP_026366473.1">
    <property type="nucleotide sequence ID" value="NZ_CP009933.1"/>
</dbReference>
<dbReference type="SFLD" id="SFLDG01118">
    <property type="entry name" value="activating_enzymes__group_2"/>
    <property type="match status" value="1"/>
</dbReference>
<dbReference type="SFLD" id="SFLDG01066">
    <property type="entry name" value="organic_radical-activating_enz"/>
    <property type="match status" value="1"/>
</dbReference>
<evidence type="ECO:0000256" key="8">
    <source>
        <dbReference type="ARBA" id="ARBA00023014"/>
    </source>
</evidence>
<dbReference type="InterPro" id="IPR012839">
    <property type="entry name" value="Organic_radical_activase"/>
</dbReference>
<dbReference type="GO" id="GO:0016491">
    <property type="term" value="F:oxidoreductase activity"/>
    <property type="evidence" value="ECO:0007669"/>
    <property type="project" value="UniProtKB-KW"/>
</dbReference>
<dbReference type="PANTHER" id="PTHR30352">
    <property type="entry name" value="PYRUVATE FORMATE-LYASE-ACTIVATING ENZYME"/>
    <property type="match status" value="1"/>
</dbReference>
<gene>
    <name evidence="12" type="ORF">CSCA_5158</name>
</gene>
<dbReference type="InterPro" id="IPR001989">
    <property type="entry name" value="Radical_activat_CS"/>
</dbReference>
<dbReference type="GO" id="GO:0051539">
    <property type="term" value="F:4 iron, 4 sulfur cluster binding"/>
    <property type="evidence" value="ECO:0007669"/>
    <property type="project" value="UniProtKB-KW"/>
</dbReference>
<dbReference type="SFLD" id="SFLDS00029">
    <property type="entry name" value="Radical_SAM"/>
    <property type="match status" value="1"/>
</dbReference>
<feature type="domain" description="4Fe-4S ferredoxin-type" evidence="10">
    <location>
        <begin position="37"/>
        <end position="65"/>
    </location>
</feature>
<reference evidence="12 13" key="1">
    <citation type="journal article" date="2015" name="J. Biotechnol.">
        <title>Complete genome sequence of a malodorant-producing acetogen, Clostridium scatologenes ATCC 25775(T).</title>
        <authorList>
            <person name="Zhu Z."/>
            <person name="Guo T."/>
            <person name="Zheng H."/>
            <person name="Song T."/>
            <person name="Ouyang P."/>
            <person name="Xie J."/>
        </authorList>
    </citation>
    <scope>NUCLEOTIDE SEQUENCE [LARGE SCALE GENOMIC DNA]</scope>
    <source>
        <strain evidence="12 13">ATCC 25775</strain>
    </source>
</reference>
<dbReference type="SUPFAM" id="SSF102114">
    <property type="entry name" value="Radical SAM enzymes"/>
    <property type="match status" value="1"/>
</dbReference>
<dbReference type="Gene3D" id="3.30.70.20">
    <property type="match status" value="1"/>
</dbReference>
<evidence type="ECO:0000256" key="2">
    <source>
        <dbReference type="ARBA" id="ARBA00009777"/>
    </source>
</evidence>
<dbReference type="PROSITE" id="PS51918">
    <property type="entry name" value="RADICAL_SAM"/>
    <property type="match status" value="1"/>
</dbReference>
<dbReference type="Proteomes" id="UP000033115">
    <property type="component" value="Chromosome"/>
</dbReference>
<feature type="domain" description="Radical SAM core" evidence="11">
    <location>
        <begin position="15"/>
        <end position="273"/>
    </location>
</feature>
<dbReference type="HOGENOM" id="CLU_058969_3_0_9"/>
<dbReference type="SFLD" id="SFLDF00392">
    <property type="entry name" value="YjjI_activase"/>
    <property type="match status" value="1"/>
</dbReference>
<dbReference type="CDD" id="cd01335">
    <property type="entry name" value="Radical_SAM"/>
    <property type="match status" value="1"/>
</dbReference>
<comment type="catalytic activity">
    <reaction evidence="9">
        <text>glycyl-[protein] + reduced [flavodoxin] + S-adenosyl-L-methionine = glycin-2-yl radical-[protein] + semiquinone [flavodoxin] + 5'-deoxyadenosine + L-methionine + H(+)</text>
        <dbReference type="Rhea" id="RHEA:61976"/>
        <dbReference type="Rhea" id="RHEA-COMP:10622"/>
        <dbReference type="Rhea" id="RHEA-COMP:14480"/>
        <dbReference type="Rhea" id="RHEA-COMP:15993"/>
        <dbReference type="Rhea" id="RHEA-COMP:15994"/>
        <dbReference type="ChEBI" id="CHEBI:15378"/>
        <dbReference type="ChEBI" id="CHEBI:17319"/>
        <dbReference type="ChEBI" id="CHEBI:29947"/>
        <dbReference type="ChEBI" id="CHEBI:32722"/>
        <dbReference type="ChEBI" id="CHEBI:57618"/>
        <dbReference type="ChEBI" id="CHEBI:57844"/>
        <dbReference type="ChEBI" id="CHEBI:59789"/>
        <dbReference type="ChEBI" id="CHEBI:140311"/>
    </reaction>
</comment>
<protein>
    <submittedName>
        <fullName evidence="12">(Formate-C-acetyltransferase)-activating enzyme</fullName>
    </submittedName>
</protein>
<dbReference type="InterPro" id="IPR058240">
    <property type="entry name" value="rSAM_sf"/>
</dbReference>
<dbReference type="PROSITE" id="PS01087">
    <property type="entry name" value="RADICAL_ACTIVATING"/>
    <property type="match status" value="1"/>
</dbReference>
<dbReference type="EMBL" id="CP009933">
    <property type="protein sequence ID" value="AKA72283.1"/>
    <property type="molecule type" value="Genomic_DNA"/>
</dbReference>
<keyword evidence="4" id="KW-0949">S-adenosyl-L-methionine</keyword>
<dbReference type="PROSITE" id="PS00198">
    <property type="entry name" value="4FE4S_FER_1"/>
    <property type="match status" value="1"/>
</dbReference>
<dbReference type="SUPFAM" id="SSF54862">
    <property type="entry name" value="4Fe-4S ferredoxins"/>
    <property type="match status" value="1"/>
</dbReference>
<keyword evidence="3" id="KW-0004">4Fe-4S</keyword>
<evidence type="ECO:0000259" key="10">
    <source>
        <dbReference type="PROSITE" id="PS51379"/>
    </source>
</evidence>
<keyword evidence="12" id="KW-0808">Transferase</keyword>
<keyword evidence="6" id="KW-0560">Oxidoreductase</keyword>